<dbReference type="GO" id="GO:0005549">
    <property type="term" value="F:odorant binding"/>
    <property type="evidence" value="ECO:0007669"/>
    <property type="project" value="InterPro"/>
</dbReference>
<proteinExistence type="inferred from homology"/>
<evidence type="ECO:0000256" key="6">
    <source>
        <dbReference type="ARBA" id="ARBA00022989"/>
    </source>
</evidence>
<keyword evidence="9 10" id="KW-0807">Transducer</keyword>
<evidence type="ECO:0000256" key="2">
    <source>
        <dbReference type="ARBA" id="ARBA00022475"/>
    </source>
</evidence>
<dbReference type="GO" id="GO:0007165">
    <property type="term" value="P:signal transduction"/>
    <property type="evidence" value="ECO:0007669"/>
    <property type="project" value="UniProtKB-KW"/>
</dbReference>
<dbReference type="OrthoDB" id="8117390at2759"/>
<name>A0A9P0CQY0_9CUCU</name>
<keyword evidence="11" id="KW-0732">Signal</keyword>
<dbReference type="AlphaFoldDB" id="A0A9P0CQY0"/>
<dbReference type="PANTHER" id="PTHR21137">
    <property type="entry name" value="ODORANT RECEPTOR"/>
    <property type="match status" value="1"/>
</dbReference>
<feature type="signal peptide" evidence="11">
    <location>
        <begin position="1"/>
        <end position="27"/>
    </location>
</feature>
<evidence type="ECO:0000256" key="4">
    <source>
        <dbReference type="ARBA" id="ARBA00022692"/>
    </source>
</evidence>
<evidence type="ECO:0000256" key="8">
    <source>
        <dbReference type="ARBA" id="ARBA00023170"/>
    </source>
</evidence>
<evidence type="ECO:0000256" key="3">
    <source>
        <dbReference type="ARBA" id="ARBA00022606"/>
    </source>
</evidence>
<evidence type="ECO:0000256" key="10">
    <source>
        <dbReference type="RuleBase" id="RU351113"/>
    </source>
</evidence>
<dbReference type="Pfam" id="PF02949">
    <property type="entry name" value="7tm_6"/>
    <property type="match status" value="1"/>
</dbReference>
<keyword evidence="5 10" id="KW-0552">Olfaction</keyword>
<evidence type="ECO:0000256" key="5">
    <source>
        <dbReference type="ARBA" id="ARBA00022725"/>
    </source>
</evidence>
<comment type="subcellular location">
    <subcellularLocation>
        <location evidence="1 10">Cell membrane</location>
        <topology evidence="1 10">Multi-pass membrane protein</topology>
    </subcellularLocation>
</comment>
<keyword evidence="4 10" id="KW-0812">Transmembrane</keyword>
<evidence type="ECO:0000313" key="12">
    <source>
        <dbReference type="EMBL" id="CAH1104608.1"/>
    </source>
</evidence>
<feature type="transmembrane region" description="Helical" evidence="10">
    <location>
        <begin position="189"/>
        <end position="214"/>
    </location>
</feature>
<keyword evidence="8 10" id="KW-0675">Receptor</keyword>
<feature type="transmembrane region" description="Helical" evidence="10">
    <location>
        <begin position="125"/>
        <end position="147"/>
    </location>
</feature>
<keyword evidence="13" id="KW-1185">Reference proteome</keyword>
<keyword evidence="6 10" id="KW-1133">Transmembrane helix</keyword>
<organism evidence="12 13">
    <name type="scientific">Psylliodes chrysocephalus</name>
    <dbReference type="NCBI Taxonomy" id="3402493"/>
    <lineage>
        <taxon>Eukaryota</taxon>
        <taxon>Metazoa</taxon>
        <taxon>Ecdysozoa</taxon>
        <taxon>Arthropoda</taxon>
        <taxon>Hexapoda</taxon>
        <taxon>Insecta</taxon>
        <taxon>Pterygota</taxon>
        <taxon>Neoptera</taxon>
        <taxon>Endopterygota</taxon>
        <taxon>Coleoptera</taxon>
        <taxon>Polyphaga</taxon>
        <taxon>Cucujiformia</taxon>
        <taxon>Chrysomeloidea</taxon>
        <taxon>Chrysomelidae</taxon>
        <taxon>Galerucinae</taxon>
        <taxon>Alticini</taxon>
        <taxon>Psylliodes</taxon>
    </lineage>
</organism>
<comment type="similarity">
    <text evidence="10">Belongs to the insect chemoreceptor superfamily. Heteromeric odorant receptor channel (TC 1.A.69) family.</text>
</comment>
<evidence type="ECO:0000256" key="1">
    <source>
        <dbReference type="ARBA" id="ARBA00004651"/>
    </source>
</evidence>
<reference evidence="12" key="1">
    <citation type="submission" date="2022-01" db="EMBL/GenBank/DDBJ databases">
        <authorList>
            <person name="King R."/>
        </authorList>
    </citation>
    <scope>NUCLEOTIDE SEQUENCE</scope>
</reference>
<keyword evidence="3 10" id="KW-0716">Sensory transduction</keyword>
<evidence type="ECO:0000256" key="7">
    <source>
        <dbReference type="ARBA" id="ARBA00023136"/>
    </source>
</evidence>
<dbReference type="EMBL" id="OV651829">
    <property type="protein sequence ID" value="CAH1104608.1"/>
    <property type="molecule type" value="Genomic_DNA"/>
</dbReference>
<dbReference type="Proteomes" id="UP001153636">
    <property type="component" value="Chromosome 17"/>
</dbReference>
<accession>A0A9P0CQY0</accession>
<feature type="transmembrane region" description="Helical" evidence="10">
    <location>
        <begin position="266"/>
        <end position="289"/>
    </location>
</feature>
<dbReference type="GO" id="GO:0004984">
    <property type="term" value="F:olfactory receptor activity"/>
    <property type="evidence" value="ECO:0007669"/>
    <property type="project" value="InterPro"/>
</dbReference>
<feature type="transmembrane region" description="Helical" evidence="10">
    <location>
        <begin position="37"/>
        <end position="57"/>
    </location>
</feature>
<keyword evidence="7 10" id="KW-0472">Membrane</keyword>
<evidence type="ECO:0000256" key="11">
    <source>
        <dbReference type="SAM" id="SignalP"/>
    </source>
</evidence>
<evidence type="ECO:0000256" key="9">
    <source>
        <dbReference type="ARBA" id="ARBA00023224"/>
    </source>
</evidence>
<gene>
    <name evidence="12" type="ORF">PSYICH_LOCUS5527</name>
</gene>
<dbReference type="InterPro" id="IPR004117">
    <property type="entry name" value="7tm6_olfct_rcpt"/>
</dbReference>
<evidence type="ECO:0000313" key="13">
    <source>
        <dbReference type="Proteomes" id="UP001153636"/>
    </source>
</evidence>
<protein>
    <recommendedName>
        <fullName evidence="10">Odorant receptor</fullName>
    </recommendedName>
</protein>
<sequence length="393" mass="45552">MKHLLVAKFIMLMIGLWRLPLESLTDAQNLIYKCHSVFMQSYFICFVVALYLGIFPLGKVNIEKTMEGLAITILCTIVTIKAYICQRKGFTEIISYIVNYENKIKDLDEENYIVYKSYALYTKKICITLFTYSSLCGVTLVISKFILYTQQLKNNNELDVEIEKPLPYVVWRPVDEKDHYFTAFSLDTLSAIIGCTFNTVTQLIFLSIMTFIAGQLEILQRRFKRYGSLCSQHDTFEKKFEILKSLIVEHQQLIAYIEKLDENMKYLILLEYSINSLLITSVLYQILFFKVDARILFSVTYLGCMLFQMFLLAYHGNEIKIQSIGVSQAVYESEWDDVPVNLRRILMLVMIRAQRPLKISVGPFFILTTDTAVTSVKAAYSYFTLLKNGEGRK</sequence>
<comment type="caution">
    <text evidence="10">Lacks conserved residue(s) required for the propagation of feature annotation.</text>
</comment>
<feature type="transmembrane region" description="Helical" evidence="10">
    <location>
        <begin position="295"/>
        <end position="314"/>
    </location>
</feature>
<dbReference type="PANTHER" id="PTHR21137:SF3">
    <property type="entry name" value="ODORANT RECEPTOR 30A-RELATED"/>
    <property type="match status" value="1"/>
</dbReference>
<feature type="chain" id="PRO_5040447399" description="Odorant receptor" evidence="11">
    <location>
        <begin position="28"/>
        <end position="393"/>
    </location>
</feature>
<keyword evidence="2" id="KW-1003">Cell membrane</keyword>
<dbReference type="GO" id="GO:0005886">
    <property type="term" value="C:plasma membrane"/>
    <property type="evidence" value="ECO:0007669"/>
    <property type="project" value="UniProtKB-SubCell"/>
</dbReference>